<feature type="region of interest" description="Disordered" evidence="1">
    <location>
        <begin position="1"/>
        <end position="23"/>
    </location>
</feature>
<proteinExistence type="predicted"/>
<sequence>MTRKQENEAPREQKSRRESNRLRTACLNETEQEETISKSNCLQMMQGRISETAEDREERLECERNVTRSSRMAVRKDKENIVHQ</sequence>
<feature type="compositionally biased region" description="Basic and acidic residues" evidence="1">
    <location>
        <begin position="1"/>
        <end position="21"/>
    </location>
</feature>
<protein>
    <submittedName>
        <fullName evidence="2">Uncharacterized protein</fullName>
    </submittedName>
</protein>
<reference evidence="2" key="1">
    <citation type="submission" date="2020-08" db="EMBL/GenBank/DDBJ databases">
        <title>Multicomponent nature underlies the extraordinary mechanical properties of spider dragline silk.</title>
        <authorList>
            <person name="Kono N."/>
            <person name="Nakamura H."/>
            <person name="Mori M."/>
            <person name="Yoshida Y."/>
            <person name="Ohtoshi R."/>
            <person name="Malay A.D."/>
            <person name="Moran D.A.P."/>
            <person name="Tomita M."/>
            <person name="Numata K."/>
            <person name="Arakawa K."/>
        </authorList>
    </citation>
    <scope>NUCLEOTIDE SEQUENCE</scope>
</reference>
<gene>
    <name evidence="2" type="ORF">TNIN_447291</name>
</gene>
<accession>A0A8X7CNX6</accession>
<dbReference type="AlphaFoldDB" id="A0A8X7CNX6"/>
<evidence type="ECO:0000313" key="2">
    <source>
        <dbReference type="EMBL" id="GFY74991.1"/>
    </source>
</evidence>
<organism evidence="2 3">
    <name type="scientific">Trichonephila inaurata madagascariensis</name>
    <dbReference type="NCBI Taxonomy" id="2747483"/>
    <lineage>
        <taxon>Eukaryota</taxon>
        <taxon>Metazoa</taxon>
        <taxon>Ecdysozoa</taxon>
        <taxon>Arthropoda</taxon>
        <taxon>Chelicerata</taxon>
        <taxon>Arachnida</taxon>
        <taxon>Araneae</taxon>
        <taxon>Araneomorphae</taxon>
        <taxon>Entelegynae</taxon>
        <taxon>Araneoidea</taxon>
        <taxon>Nephilidae</taxon>
        <taxon>Trichonephila</taxon>
        <taxon>Trichonephila inaurata</taxon>
    </lineage>
</organism>
<comment type="caution">
    <text evidence="2">The sequence shown here is derived from an EMBL/GenBank/DDBJ whole genome shotgun (WGS) entry which is preliminary data.</text>
</comment>
<dbReference type="Proteomes" id="UP000886998">
    <property type="component" value="Unassembled WGS sequence"/>
</dbReference>
<evidence type="ECO:0000313" key="3">
    <source>
        <dbReference type="Proteomes" id="UP000886998"/>
    </source>
</evidence>
<evidence type="ECO:0000256" key="1">
    <source>
        <dbReference type="SAM" id="MobiDB-lite"/>
    </source>
</evidence>
<keyword evidence="3" id="KW-1185">Reference proteome</keyword>
<dbReference type="EMBL" id="BMAV01021068">
    <property type="protein sequence ID" value="GFY74991.1"/>
    <property type="molecule type" value="Genomic_DNA"/>
</dbReference>
<name>A0A8X7CNX6_9ARAC</name>